<gene>
    <name evidence="2" type="ORF">DSCA_59910</name>
</gene>
<reference evidence="2 3" key="1">
    <citation type="submission" date="2019-11" db="EMBL/GenBank/DDBJ databases">
        <title>Comparative genomics of hydrocarbon-degrading Desulfosarcina strains.</title>
        <authorList>
            <person name="Watanabe M."/>
            <person name="Kojima H."/>
            <person name="Fukui M."/>
        </authorList>
    </citation>
    <scope>NUCLEOTIDE SEQUENCE [LARGE SCALE GENOMIC DNA]</scope>
    <source>
        <strain evidence="2 3">PL12</strain>
    </source>
</reference>
<evidence type="ECO:0000256" key="1">
    <source>
        <dbReference type="SAM" id="MobiDB-lite"/>
    </source>
</evidence>
<proteinExistence type="predicted"/>
<feature type="region of interest" description="Disordered" evidence="1">
    <location>
        <begin position="41"/>
        <end position="74"/>
    </location>
</feature>
<dbReference type="KEGG" id="dalk:DSCA_59910"/>
<sequence>MFREIGDKFGGRLMYSLRSSAALSPHIAEFFEDVGTPVDESWGMSEVSPDGAINSPQHTRPAHRQGAQGLRADG</sequence>
<dbReference type="Proteomes" id="UP000427906">
    <property type="component" value="Chromosome"/>
</dbReference>
<accession>A0A5K7YY63</accession>
<dbReference type="AlphaFoldDB" id="A0A5K7YY63"/>
<evidence type="ECO:0008006" key="4">
    <source>
        <dbReference type="Google" id="ProtNLM"/>
    </source>
</evidence>
<keyword evidence="3" id="KW-1185">Reference proteome</keyword>
<evidence type="ECO:0000313" key="2">
    <source>
        <dbReference type="EMBL" id="BBO72061.1"/>
    </source>
</evidence>
<evidence type="ECO:0000313" key="3">
    <source>
        <dbReference type="Proteomes" id="UP000427906"/>
    </source>
</evidence>
<dbReference type="SUPFAM" id="SSF56801">
    <property type="entry name" value="Acetyl-CoA synthetase-like"/>
    <property type="match status" value="1"/>
</dbReference>
<name>A0A5K7YY63_9BACT</name>
<organism evidence="2 3">
    <name type="scientific">Desulfosarcina alkanivorans</name>
    <dbReference type="NCBI Taxonomy" id="571177"/>
    <lineage>
        <taxon>Bacteria</taxon>
        <taxon>Pseudomonadati</taxon>
        <taxon>Thermodesulfobacteriota</taxon>
        <taxon>Desulfobacteria</taxon>
        <taxon>Desulfobacterales</taxon>
        <taxon>Desulfosarcinaceae</taxon>
        <taxon>Desulfosarcina</taxon>
    </lineage>
</organism>
<protein>
    <recommendedName>
        <fullName evidence="4">AMP-dependent synthetase/ligase domain-containing protein</fullName>
    </recommendedName>
</protein>
<dbReference type="EMBL" id="AP021874">
    <property type="protein sequence ID" value="BBO72061.1"/>
    <property type="molecule type" value="Genomic_DNA"/>
</dbReference>